<organism evidence="1 2">
    <name type="scientific">Lithocarpus litseifolius</name>
    <dbReference type="NCBI Taxonomy" id="425828"/>
    <lineage>
        <taxon>Eukaryota</taxon>
        <taxon>Viridiplantae</taxon>
        <taxon>Streptophyta</taxon>
        <taxon>Embryophyta</taxon>
        <taxon>Tracheophyta</taxon>
        <taxon>Spermatophyta</taxon>
        <taxon>Magnoliopsida</taxon>
        <taxon>eudicotyledons</taxon>
        <taxon>Gunneridae</taxon>
        <taxon>Pentapetalae</taxon>
        <taxon>rosids</taxon>
        <taxon>fabids</taxon>
        <taxon>Fagales</taxon>
        <taxon>Fagaceae</taxon>
        <taxon>Lithocarpus</taxon>
    </lineage>
</organism>
<dbReference type="EMBL" id="JAZDWU010000008">
    <property type="protein sequence ID" value="KAK9994177.1"/>
    <property type="molecule type" value="Genomic_DNA"/>
</dbReference>
<name>A0AAW2C9G0_9ROSI</name>
<dbReference type="Pfam" id="PF02458">
    <property type="entry name" value="Transferase"/>
    <property type="match status" value="1"/>
</dbReference>
<dbReference type="AlphaFoldDB" id="A0AAW2C9G0"/>
<accession>A0AAW2C9G0</accession>
<protein>
    <submittedName>
        <fullName evidence="1">Uncharacterized protein</fullName>
    </submittedName>
</protein>
<gene>
    <name evidence="1" type="ORF">SO802_023880</name>
</gene>
<comment type="caution">
    <text evidence="1">The sequence shown here is derived from an EMBL/GenBank/DDBJ whole genome shotgun (WGS) entry which is preliminary data.</text>
</comment>
<keyword evidence="2" id="KW-1185">Reference proteome</keyword>
<evidence type="ECO:0000313" key="1">
    <source>
        <dbReference type="EMBL" id="KAK9994177.1"/>
    </source>
</evidence>
<sequence length="107" mass="11803">MVDCTKQAHKAHINDLLKAQQRSIIANGRLREGPGGKLLVECTGEGVVFIEADAVVSLEQFGHTIHPPFLCMDELLYDVPGFGEMLNCPLLLIQITCAQFFFLISTD</sequence>
<evidence type="ECO:0000313" key="2">
    <source>
        <dbReference type="Proteomes" id="UP001459277"/>
    </source>
</evidence>
<dbReference type="InterPro" id="IPR023213">
    <property type="entry name" value="CAT-like_dom_sf"/>
</dbReference>
<dbReference type="Proteomes" id="UP001459277">
    <property type="component" value="Unassembled WGS sequence"/>
</dbReference>
<proteinExistence type="predicted"/>
<reference evidence="1 2" key="1">
    <citation type="submission" date="2024-01" db="EMBL/GenBank/DDBJ databases">
        <title>A telomere-to-telomere, gap-free genome of sweet tea (Lithocarpus litseifolius).</title>
        <authorList>
            <person name="Zhou J."/>
        </authorList>
    </citation>
    <scope>NUCLEOTIDE SEQUENCE [LARGE SCALE GENOMIC DNA]</scope>
    <source>
        <strain evidence="1">Zhou-2022a</strain>
        <tissue evidence="1">Leaf</tissue>
    </source>
</reference>
<dbReference type="Gene3D" id="3.30.559.10">
    <property type="entry name" value="Chloramphenicol acetyltransferase-like domain"/>
    <property type="match status" value="1"/>
</dbReference>